<dbReference type="InterPro" id="IPR001506">
    <property type="entry name" value="Peptidase_M12A"/>
</dbReference>
<dbReference type="SUPFAM" id="SSF55486">
    <property type="entry name" value="Metalloproteases ('zincins'), catalytic domain"/>
    <property type="match status" value="1"/>
</dbReference>
<dbReference type="CDD" id="cd04280">
    <property type="entry name" value="ZnMc_astacin_like"/>
    <property type="match status" value="1"/>
</dbReference>
<comment type="cofactor">
    <cofactor evidence="1 2">
        <name>Zn(2+)</name>
        <dbReference type="ChEBI" id="CHEBI:29105"/>
    </cofactor>
    <text evidence="1 2">Binds 1 zinc ion per subunit.</text>
</comment>
<evidence type="ECO:0000256" key="2">
    <source>
        <dbReference type="RuleBase" id="RU361183"/>
    </source>
</evidence>
<keyword evidence="6" id="KW-1185">Reference proteome</keyword>
<dbReference type="OrthoDB" id="291007at2759"/>
<comment type="caution">
    <text evidence="5">The sequence shown here is derived from an EMBL/GenBank/DDBJ whole genome shotgun (WGS) entry which is preliminary data.</text>
</comment>
<evidence type="ECO:0000256" key="1">
    <source>
        <dbReference type="PROSITE-ProRule" id="PRU01211"/>
    </source>
</evidence>
<dbReference type="PANTHER" id="PTHR10127:SF883">
    <property type="entry name" value="ZINC METALLOPROTEINASE NAS-8"/>
    <property type="match status" value="1"/>
</dbReference>
<feature type="binding site" evidence="1">
    <location>
        <position position="135"/>
    </location>
    <ligand>
        <name>Zn(2+)</name>
        <dbReference type="ChEBI" id="CHEBI:29105"/>
        <note>catalytic</note>
    </ligand>
</feature>
<dbReference type="EMBL" id="CAJNOR010008328">
    <property type="protein sequence ID" value="CAF1631693.1"/>
    <property type="molecule type" value="Genomic_DNA"/>
</dbReference>
<dbReference type="EMBL" id="CAJNOJ010000784">
    <property type="protein sequence ID" value="CAF1522299.1"/>
    <property type="molecule type" value="Genomic_DNA"/>
</dbReference>
<dbReference type="Pfam" id="PF01400">
    <property type="entry name" value="Astacin"/>
    <property type="match status" value="1"/>
</dbReference>
<dbReference type="PRINTS" id="PR00480">
    <property type="entry name" value="ASTACIN"/>
</dbReference>
<keyword evidence="1 2" id="KW-0479">Metal-binding</keyword>
<keyword evidence="1 2" id="KW-0378">Hydrolase</keyword>
<dbReference type="GO" id="GO:0006508">
    <property type="term" value="P:proteolysis"/>
    <property type="evidence" value="ECO:0007669"/>
    <property type="project" value="UniProtKB-KW"/>
</dbReference>
<dbReference type="Gene3D" id="3.40.390.10">
    <property type="entry name" value="Collagenase (Catalytic Domain)"/>
    <property type="match status" value="1"/>
</dbReference>
<keyword evidence="1 2" id="KW-0862">Zinc</keyword>
<name>A0A816D986_ADIRI</name>
<dbReference type="SMART" id="SM00235">
    <property type="entry name" value="ZnMc"/>
    <property type="match status" value="1"/>
</dbReference>
<dbReference type="InterPro" id="IPR024079">
    <property type="entry name" value="MetalloPept_cat_dom_sf"/>
</dbReference>
<gene>
    <name evidence="4" type="ORF">EDS130_LOCUS43961</name>
    <name evidence="5" type="ORF">XAT740_LOCUS51763</name>
</gene>
<dbReference type="GO" id="GO:0008270">
    <property type="term" value="F:zinc ion binding"/>
    <property type="evidence" value="ECO:0007669"/>
    <property type="project" value="UniProtKB-UniRule"/>
</dbReference>
<feature type="domain" description="Peptidase M12A" evidence="3">
    <location>
        <begin position="32"/>
        <end position="237"/>
    </location>
</feature>
<dbReference type="Proteomes" id="UP000663852">
    <property type="component" value="Unassembled WGS sequence"/>
</dbReference>
<sequence>ENQSIQLKPEENPNLFEGDIRFPVESKPTGSRSVARRGASVAWPNGIVPYEILPGYASKEQAFIISTMQKMERLISVNNYKCIQFRPKTPSDIYYISIYNGIGCSSYVGQNAGVTMQRTVTLQHPGCVDEGRIMHELLHALGFYHEQSRPDRDNYVRINYANIQHGMESNFDKYSNTVVDTQNTSFNYGSVMMYERTAFSVNGLPTIEPLQPNVTIGQRDNMSTIDIEGVRLFYNCSTFTVTLPPIPTTTTANLYVINTTISSSLTKNSPKYTRFNGSEPNYNYDQYAIIVPVTGSYIFMSSSSMNTYVEFYGPRSGSLYYTLIAFD</sequence>
<dbReference type="PANTHER" id="PTHR10127">
    <property type="entry name" value="DISCOIDIN, CUB, EGF, LAMININ , AND ZINC METALLOPROTEASE DOMAIN CONTAINING"/>
    <property type="match status" value="1"/>
</dbReference>
<accession>A0A816D986</accession>
<evidence type="ECO:0000313" key="5">
    <source>
        <dbReference type="EMBL" id="CAF1631693.1"/>
    </source>
</evidence>
<comment type="caution">
    <text evidence="1">Lacks conserved residue(s) required for the propagation of feature annotation.</text>
</comment>
<reference evidence="5" key="1">
    <citation type="submission" date="2021-02" db="EMBL/GenBank/DDBJ databases">
        <authorList>
            <person name="Nowell W R."/>
        </authorList>
    </citation>
    <scope>NUCLEOTIDE SEQUENCE</scope>
</reference>
<feature type="non-terminal residue" evidence="5">
    <location>
        <position position="1"/>
    </location>
</feature>
<feature type="binding site" evidence="1">
    <location>
        <position position="139"/>
    </location>
    <ligand>
        <name>Zn(2+)</name>
        <dbReference type="ChEBI" id="CHEBI:29105"/>
        <note>catalytic</note>
    </ligand>
</feature>
<dbReference type="InterPro" id="IPR006026">
    <property type="entry name" value="Peptidase_Metallo"/>
</dbReference>
<keyword evidence="1 2" id="KW-0482">Metalloprotease</keyword>
<evidence type="ECO:0000313" key="6">
    <source>
        <dbReference type="Proteomes" id="UP000663828"/>
    </source>
</evidence>
<feature type="binding site" evidence="1">
    <location>
        <position position="145"/>
    </location>
    <ligand>
        <name>Zn(2+)</name>
        <dbReference type="ChEBI" id="CHEBI:29105"/>
        <note>catalytic</note>
    </ligand>
</feature>
<organism evidence="5 6">
    <name type="scientific">Adineta ricciae</name>
    <name type="common">Rotifer</name>
    <dbReference type="NCBI Taxonomy" id="249248"/>
    <lineage>
        <taxon>Eukaryota</taxon>
        <taxon>Metazoa</taxon>
        <taxon>Spiralia</taxon>
        <taxon>Gnathifera</taxon>
        <taxon>Rotifera</taxon>
        <taxon>Eurotatoria</taxon>
        <taxon>Bdelloidea</taxon>
        <taxon>Adinetida</taxon>
        <taxon>Adinetidae</taxon>
        <taxon>Adineta</taxon>
    </lineage>
</organism>
<dbReference type="GO" id="GO:0004222">
    <property type="term" value="F:metalloendopeptidase activity"/>
    <property type="evidence" value="ECO:0007669"/>
    <property type="project" value="UniProtKB-UniRule"/>
</dbReference>
<keyword evidence="1 2" id="KW-0645">Protease</keyword>
<dbReference type="EC" id="3.4.24.-" evidence="2"/>
<dbReference type="AlphaFoldDB" id="A0A816D986"/>
<protein>
    <recommendedName>
        <fullName evidence="2">Metalloendopeptidase</fullName>
        <ecNumber evidence="2">3.4.24.-</ecNumber>
    </recommendedName>
</protein>
<proteinExistence type="predicted"/>
<dbReference type="Proteomes" id="UP000663828">
    <property type="component" value="Unassembled WGS sequence"/>
</dbReference>
<feature type="active site" evidence="1">
    <location>
        <position position="136"/>
    </location>
</feature>
<dbReference type="PROSITE" id="PS51864">
    <property type="entry name" value="ASTACIN"/>
    <property type="match status" value="1"/>
</dbReference>
<dbReference type="InterPro" id="IPR034035">
    <property type="entry name" value="Astacin-like_dom"/>
</dbReference>
<evidence type="ECO:0000259" key="3">
    <source>
        <dbReference type="PROSITE" id="PS51864"/>
    </source>
</evidence>
<evidence type="ECO:0000313" key="4">
    <source>
        <dbReference type="EMBL" id="CAF1522299.1"/>
    </source>
</evidence>